<keyword evidence="1" id="KW-0805">Transcription regulation</keyword>
<dbReference type="PROSITE" id="PS51078">
    <property type="entry name" value="ICLR_ED"/>
    <property type="match status" value="1"/>
</dbReference>
<evidence type="ECO:0000256" key="3">
    <source>
        <dbReference type="ARBA" id="ARBA00023163"/>
    </source>
</evidence>
<dbReference type="Gene3D" id="1.10.10.10">
    <property type="entry name" value="Winged helix-like DNA-binding domain superfamily/Winged helix DNA-binding domain"/>
    <property type="match status" value="1"/>
</dbReference>
<feature type="domain" description="HTH iclR-type" evidence="4">
    <location>
        <begin position="17"/>
        <end position="77"/>
    </location>
</feature>
<dbReference type="PANTHER" id="PTHR30136">
    <property type="entry name" value="HELIX-TURN-HELIX TRANSCRIPTIONAL REGULATOR, ICLR FAMILY"/>
    <property type="match status" value="1"/>
</dbReference>
<accession>A0ABP8WDV9</accession>
<dbReference type="InterPro" id="IPR005471">
    <property type="entry name" value="Tscrpt_reg_IclR_N"/>
</dbReference>
<dbReference type="InterPro" id="IPR036388">
    <property type="entry name" value="WH-like_DNA-bd_sf"/>
</dbReference>
<dbReference type="SMART" id="SM00346">
    <property type="entry name" value="HTH_ICLR"/>
    <property type="match status" value="1"/>
</dbReference>
<dbReference type="InterPro" id="IPR014757">
    <property type="entry name" value="Tscrpt_reg_IclR_C"/>
</dbReference>
<comment type="caution">
    <text evidence="6">The sequence shown here is derived from an EMBL/GenBank/DDBJ whole genome shotgun (WGS) entry which is preliminary data.</text>
</comment>
<reference evidence="7" key="1">
    <citation type="journal article" date="2019" name="Int. J. Syst. Evol. Microbiol.">
        <title>The Global Catalogue of Microorganisms (GCM) 10K type strain sequencing project: providing services to taxonomists for standard genome sequencing and annotation.</title>
        <authorList>
            <consortium name="The Broad Institute Genomics Platform"/>
            <consortium name="The Broad Institute Genome Sequencing Center for Infectious Disease"/>
            <person name="Wu L."/>
            <person name="Ma J."/>
        </authorList>
    </citation>
    <scope>NUCLEOTIDE SEQUENCE [LARGE SCALE GENOMIC DNA]</scope>
    <source>
        <strain evidence="7">JCM 18956</strain>
    </source>
</reference>
<evidence type="ECO:0000313" key="7">
    <source>
        <dbReference type="Proteomes" id="UP001501295"/>
    </source>
</evidence>
<dbReference type="Proteomes" id="UP001501295">
    <property type="component" value="Unassembled WGS sequence"/>
</dbReference>
<dbReference type="PROSITE" id="PS51077">
    <property type="entry name" value="HTH_ICLR"/>
    <property type="match status" value="1"/>
</dbReference>
<keyword evidence="3" id="KW-0804">Transcription</keyword>
<evidence type="ECO:0000256" key="2">
    <source>
        <dbReference type="ARBA" id="ARBA00023125"/>
    </source>
</evidence>
<dbReference type="SUPFAM" id="SSF55781">
    <property type="entry name" value="GAF domain-like"/>
    <property type="match status" value="1"/>
</dbReference>
<dbReference type="RefSeq" id="WP_345377305.1">
    <property type="nucleotide sequence ID" value="NZ_BAABLM010000012.1"/>
</dbReference>
<dbReference type="Pfam" id="PF01614">
    <property type="entry name" value="IclR_C"/>
    <property type="match status" value="1"/>
</dbReference>
<dbReference type="Gene3D" id="3.30.450.40">
    <property type="match status" value="1"/>
</dbReference>
<proteinExistence type="predicted"/>
<evidence type="ECO:0000259" key="4">
    <source>
        <dbReference type="PROSITE" id="PS51077"/>
    </source>
</evidence>
<dbReference type="InterPro" id="IPR050707">
    <property type="entry name" value="HTH_MetabolicPath_Reg"/>
</dbReference>
<evidence type="ECO:0000313" key="6">
    <source>
        <dbReference type="EMBL" id="GAA4686028.1"/>
    </source>
</evidence>
<dbReference type="InterPro" id="IPR036390">
    <property type="entry name" value="WH_DNA-bd_sf"/>
</dbReference>
<gene>
    <name evidence="6" type="ORF">GCM10025780_35740</name>
</gene>
<keyword evidence="2" id="KW-0238">DNA-binding</keyword>
<organism evidence="6 7">
    <name type="scientific">Frondihabitans cladoniiphilus</name>
    <dbReference type="NCBI Taxonomy" id="715785"/>
    <lineage>
        <taxon>Bacteria</taxon>
        <taxon>Bacillati</taxon>
        <taxon>Actinomycetota</taxon>
        <taxon>Actinomycetes</taxon>
        <taxon>Micrococcales</taxon>
        <taxon>Microbacteriaceae</taxon>
        <taxon>Frondihabitans</taxon>
    </lineage>
</organism>
<evidence type="ECO:0000256" key="1">
    <source>
        <dbReference type="ARBA" id="ARBA00023015"/>
    </source>
</evidence>
<keyword evidence="7" id="KW-1185">Reference proteome</keyword>
<feature type="domain" description="IclR-ED" evidence="5">
    <location>
        <begin position="78"/>
        <end position="266"/>
    </location>
</feature>
<dbReference type="PANTHER" id="PTHR30136:SF35">
    <property type="entry name" value="HTH-TYPE TRANSCRIPTIONAL REGULATOR RV1719"/>
    <property type="match status" value="1"/>
</dbReference>
<name>A0ABP8WDV9_9MICO</name>
<sequence length="272" mass="29352">MTTSHGKELIKKPSYAITSVDHALRLIQMLRDVGQVRVSDAAVELDVAASTVHRLLAMLVYRGFAIKDDSHAYAPGPALGAAPALMPWTRLVRNACRPHMELLSDRVDETVNLMFRVGAKVRFLETVESTALLRIGNRTGSVLDANRASGGKALLAELGRSALERLYRSPAAELAGETLSEVEFAILLRELDQIGRDGFGRNDQETETGVSAIGFALHDATGSALAAFTISAPTVRRDHLLHPRVLELARGARADMEVDLARQLGPTGLVGN</sequence>
<evidence type="ECO:0000259" key="5">
    <source>
        <dbReference type="PROSITE" id="PS51078"/>
    </source>
</evidence>
<dbReference type="InterPro" id="IPR029016">
    <property type="entry name" value="GAF-like_dom_sf"/>
</dbReference>
<dbReference type="SUPFAM" id="SSF46785">
    <property type="entry name" value="Winged helix' DNA-binding domain"/>
    <property type="match status" value="1"/>
</dbReference>
<dbReference type="Pfam" id="PF09339">
    <property type="entry name" value="HTH_IclR"/>
    <property type="match status" value="1"/>
</dbReference>
<protein>
    <submittedName>
        <fullName evidence="6">IclR family transcriptional regulator</fullName>
    </submittedName>
</protein>
<dbReference type="EMBL" id="BAABLM010000012">
    <property type="protein sequence ID" value="GAA4686028.1"/>
    <property type="molecule type" value="Genomic_DNA"/>
</dbReference>